<gene>
    <name evidence="2" type="ORF">SOP97_11940</name>
</gene>
<name>A0ABU5PAH3_9PSED</name>
<evidence type="ECO:0000313" key="2">
    <source>
        <dbReference type="EMBL" id="MEA1606518.1"/>
    </source>
</evidence>
<dbReference type="Proteomes" id="UP001292571">
    <property type="component" value="Unassembled WGS sequence"/>
</dbReference>
<keyword evidence="3" id="KW-1185">Reference proteome</keyword>
<protein>
    <submittedName>
        <fullName evidence="2">DUF1090 domain-containing protein</fullName>
    </submittedName>
</protein>
<feature type="compositionally biased region" description="Basic and acidic residues" evidence="1">
    <location>
        <begin position="94"/>
        <end position="118"/>
    </location>
</feature>
<evidence type="ECO:0000313" key="3">
    <source>
        <dbReference type="Proteomes" id="UP001292571"/>
    </source>
</evidence>
<dbReference type="EMBL" id="JAYEET010000039">
    <property type="protein sequence ID" value="MEA1606518.1"/>
    <property type="molecule type" value="Genomic_DNA"/>
</dbReference>
<dbReference type="Pfam" id="PF06476">
    <property type="entry name" value="DUF1090"/>
    <property type="match status" value="1"/>
</dbReference>
<reference evidence="2 3" key="1">
    <citation type="submission" date="2023-12" db="EMBL/GenBank/DDBJ databases">
        <title>Pseudomonas sp. T5W1.</title>
        <authorList>
            <person name="Maltman C."/>
        </authorList>
    </citation>
    <scope>NUCLEOTIDE SEQUENCE [LARGE SCALE GENOMIC DNA]</scope>
    <source>
        <strain evidence="2 3">T5W1</strain>
    </source>
</reference>
<feature type="region of interest" description="Disordered" evidence="1">
    <location>
        <begin position="54"/>
        <end position="118"/>
    </location>
</feature>
<sequence length="118" mass="13086">MLTATLAHADQSTTPLTGCAAKIQAISAQLEIAKSHGNSNQQAGLEKALKEVENNCNDDDLRAKREAKVSKAEDEVAEREQDLREAQADGDQDDISKRQRKLQESRTELQQAREELNK</sequence>
<organism evidence="2 3">
    <name type="scientific">Pseudomonas spirodelae</name>
    <dbReference type="NCBI Taxonomy" id="3101751"/>
    <lineage>
        <taxon>Bacteria</taxon>
        <taxon>Pseudomonadati</taxon>
        <taxon>Pseudomonadota</taxon>
        <taxon>Gammaproteobacteria</taxon>
        <taxon>Pseudomonadales</taxon>
        <taxon>Pseudomonadaceae</taxon>
        <taxon>Pseudomonas</taxon>
    </lineage>
</organism>
<comment type="caution">
    <text evidence="2">The sequence shown here is derived from an EMBL/GenBank/DDBJ whole genome shotgun (WGS) entry which is preliminary data.</text>
</comment>
<accession>A0ABU5PAH3</accession>
<proteinExistence type="predicted"/>
<evidence type="ECO:0000256" key="1">
    <source>
        <dbReference type="SAM" id="MobiDB-lite"/>
    </source>
</evidence>
<dbReference type="InterPro" id="IPR009468">
    <property type="entry name" value="DUF1090"/>
</dbReference>
<feature type="compositionally biased region" description="Basic and acidic residues" evidence="1">
    <location>
        <begin position="54"/>
        <end position="87"/>
    </location>
</feature>